<dbReference type="Proteomes" id="UP000184085">
    <property type="component" value="Unassembled WGS sequence"/>
</dbReference>
<sequence length="82" mass="9132">MFKKTLTALALVSTVATAAFASDVILNDENTAKIRTMLTEQGYEVGKIKLEDGLYEAYARKDGMKYEVFMNGAFEVVKVKED</sequence>
<evidence type="ECO:0000313" key="3">
    <source>
        <dbReference type="EMBL" id="SCM66098.1"/>
    </source>
</evidence>
<dbReference type="AlphaFoldDB" id="A0A1M4MWH6"/>
<evidence type="ECO:0000256" key="1">
    <source>
        <dbReference type="SAM" id="SignalP"/>
    </source>
</evidence>
<feature type="chain" id="PRO_5012138023" description="PepSY domain-containing protein" evidence="1">
    <location>
        <begin position="22"/>
        <end position="82"/>
    </location>
</feature>
<organism evidence="3 4">
    <name type="scientific">Donghicola eburneus</name>
    <dbReference type="NCBI Taxonomy" id="393278"/>
    <lineage>
        <taxon>Bacteria</taxon>
        <taxon>Pseudomonadati</taxon>
        <taxon>Pseudomonadota</taxon>
        <taxon>Alphaproteobacteria</taxon>
        <taxon>Rhodobacterales</taxon>
        <taxon>Roseobacteraceae</taxon>
        <taxon>Donghicola</taxon>
    </lineage>
</organism>
<protein>
    <recommendedName>
        <fullName evidence="2">PepSY domain-containing protein</fullName>
    </recommendedName>
</protein>
<dbReference type="InterPro" id="IPR025711">
    <property type="entry name" value="PepSY"/>
</dbReference>
<gene>
    <name evidence="3" type="ORF">KARMA_0271</name>
</gene>
<keyword evidence="1" id="KW-0732">Signal</keyword>
<feature type="domain" description="PepSY" evidence="2">
    <location>
        <begin position="6"/>
        <end position="77"/>
    </location>
</feature>
<dbReference type="RefSeq" id="WP_072702855.1">
    <property type="nucleotide sequence ID" value="NZ_FMJB01000015.1"/>
</dbReference>
<dbReference type="EMBL" id="FMJB01000015">
    <property type="protein sequence ID" value="SCM66098.1"/>
    <property type="molecule type" value="Genomic_DNA"/>
</dbReference>
<accession>A0A1M4MWH6</accession>
<reference evidence="4" key="1">
    <citation type="submission" date="2016-09" db="EMBL/GenBank/DDBJ databases">
        <authorList>
            <person name="Wibberg D."/>
        </authorList>
    </citation>
    <scope>NUCLEOTIDE SEQUENCE [LARGE SCALE GENOMIC DNA]</scope>
</reference>
<evidence type="ECO:0000259" key="2">
    <source>
        <dbReference type="Pfam" id="PF13670"/>
    </source>
</evidence>
<feature type="signal peptide" evidence="1">
    <location>
        <begin position="1"/>
        <end position="21"/>
    </location>
</feature>
<name>A0A1M4MWH6_9RHOB</name>
<dbReference type="Pfam" id="PF13670">
    <property type="entry name" value="PepSY_2"/>
    <property type="match status" value="1"/>
</dbReference>
<keyword evidence="4" id="KW-1185">Reference proteome</keyword>
<proteinExistence type="predicted"/>
<evidence type="ECO:0000313" key="4">
    <source>
        <dbReference type="Proteomes" id="UP000184085"/>
    </source>
</evidence>